<dbReference type="OrthoDB" id="2677145at2"/>
<dbReference type="EMBL" id="QLLR01000006">
    <property type="protein sequence ID" value="RAJ32152.1"/>
    <property type="molecule type" value="Genomic_DNA"/>
</dbReference>
<dbReference type="RefSeq" id="WP_111633389.1">
    <property type="nucleotide sequence ID" value="NZ_QLLR01000006.1"/>
</dbReference>
<organism evidence="1 2">
    <name type="scientific">Pedobacter cryoconitis</name>
    <dbReference type="NCBI Taxonomy" id="188932"/>
    <lineage>
        <taxon>Bacteria</taxon>
        <taxon>Pseudomonadati</taxon>
        <taxon>Bacteroidota</taxon>
        <taxon>Sphingobacteriia</taxon>
        <taxon>Sphingobacteriales</taxon>
        <taxon>Sphingobacteriaceae</taxon>
        <taxon>Pedobacter</taxon>
    </lineage>
</organism>
<sequence>MNKSILFFLLITISFNNFEKALAGVKHPALVDFNKTFIGTLNNKIDVVFSLKNTNGKITGFYYYGKIGVEIKLTGSIIDGNVLLYELDYQNIKKAKITGQVLKSTFSGQWEDLSTRKHFPIQLKETSNSIPPLPRAIAGTYKLNKETGCNLTIEISKSKGAYSYHFKSSTRTLKGKVTFIRSLEEKVVYINFNGIEWEDNRGDISRDGPDDEPKETEYLPTSVEGLLSDDEIIIQNYGNAMNSYTKLGECSDEKYIHLKKYSGSKK</sequence>
<dbReference type="AlphaFoldDB" id="A0A327SUE9"/>
<comment type="caution">
    <text evidence="1">The sequence shown here is derived from an EMBL/GenBank/DDBJ whole genome shotgun (WGS) entry which is preliminary data.</text>
</comment>
<protein>
    <submittedName>
        <fullName evidence="1">Uncharacterized protein</fullName>
    </submittedName>
</protein>
<reference evidence="1 2" key="1">
    <citation type="submission" date="2018-06" db="EMBL/GenBank/DDBJ databases">
        <title>Genomic Encyclopedia of Archaeal and Bacterial Type Strains, Phase II (KMG-II): from individual species to whole genera.</title>
        <authorList>
            <person name="Goeker M."/>
        </authorList>
    </citation>
    <scope>NUCLEOTIDE SEQUENCE [LARGE SCALE GENOMIC DNA]</scope>
    <source>
        <strain evidence="1 2">DSM 14825</strain>
    </source>
</reference>
<evidence type="ECO:0000313" key="2">
    <source>
        <dbReference type="Proteomes" id="UP000249754"/>
    </source>
</evidence>
<proteinExistence type="predicted"/>
<name>A0A327SUE9_9SPHI</name>
<dbReference type="Proteomes" id="UP000249754">
    <property type="component" value="Unassembled WGS sequence"/>
</dbReference>
<gene>
    <name evidence="1" type="ORF">LY11_01833</name>
</gene>
<evidence type="ECO:0000313" key="1">
    <source>
        <dbReference type="EMBL" id="RAJ32152.1"/>
    </source>
</evidence>
<accession>A0A327SUE9</accession>